<gene>
    <name evidence="1" type="ORF">LCPAC403_02070</name>
</gene>
<organism evidence="1">
    <name type="scientific">Pithovirus LCPAC403</name>
    <dbReference type="NCBI Taxonomy" id="2506596"/>
    <lineage>
        <taxon>Viruses</taxon>
        <taxon>Pithoviruses</taxon>
    </lineage>
</organism>
<protein>
    <submittedName>
        <fullName evidence="1">HNH endonuclease</fullName>
    </submittedName>
</protein>
<name>A0A481ZAX1_9VIRU</name>
<dbReference type="InterPro" id="IPR044925">
    <property type="entry name" value="His-Me_finger_sf"/>
</dbReference>
<keyword evidence="1" id="KW-0378">Hydrolase</keyword>
<dbReference type="Gene3D" id="3.90.75.20">
    <property type="match status" value="1"/>
</dbReference>
<reference evidence="1" key="1">
    <citation type="journal article" date="2019" name="MBio">
        <title>Virus Genomes from Deep Sea Sediments Expand the Ocean Megavirome and Support Independent Origins of Viral Gigantism.</title>
        <authorList>
            <person name="Backstrom D."/>
            <person name="Yutin N."/>
            <person name="Jorgensen S.L."/>
            <person name="Dharamshi J."/>
            <person name="Homa F."/>
            <person name="Zaremba-Niedwiedzka K."/>
            <person name="Spang A."/>
            <person name="Wolf Y.I."/>
            <person name="Koonin E.V."/>
            <person name="Ettema T.J."/>
        </authorList>
    </citation>
    <scope>NUCLEOTIDE SEQUENCE</scope>
</reference>
<accession>A0A481ZAX1</accession>
<proteinExistence type="predicted"/>
<dbReference type="EMBL" id="MK500589">
    <property type="protein sequence ID" value="QBK93073.1"/>
    <property type="molecule type" value="Genomic_DNA"/>
</dbReference>
<keyword evidence="1" id="KW-0255">Endonuclease</keyword>
<dbReference type="GO" id="GO:0004519">
    <property type="term" value="F:endonuclease activity"/>
    <property type="evidence" value="ECO:0007669"/>
    <property type="project" value="UniProtKB-KW"/>
</dbReference>
<dbReference type="SUPFAM" id="SSF54060">
    <property type="entry name" value="His-Me finger endonucleases"/>
    <property type="match status" value="1"/>
</dbReference>
<keyword evidence="1" id="KW-0540">Nuclease</keyword>
<sequence length="196" mass="22888">MKCTFVVESEKDLCERHTQEEIHLVKHEEVFCSKCGEKEKWIWLKIFDFMNYEISSLGRVYSYKIGKYTKENPILTSNSYVGINLTNDNHVTCSRHINTWQGIAFFNLPFVNDGITTVDHIDRNRSNNRVCCNLRPFNKSEQAKNRKTRAIIKGKIVLKFSLDEVLVEEYISAIEASRDKDVTINYKSFVVLYMGI</sequence>
<evidence type="ECO:0000313" key="1">
    <source>
        <dbReference type="EMBL" id="QBK93073.1"/>
    </source>
</evidence>